<name>A0A6J5JXJ1_9BURK</name>
<sequence length="329" mass="36673">MKRLTKNISRTAIAACVAYAGLLPLSRPAEAQVEPLKNPVYGVTLDDLTKLDAIVASLQNLPYKPTVRVVFDPGTSAADYYAPLLRLHAVAYVMGEVYDSYYFPTDLATYKARTQELVSQLKNTVDVWEIANEINGEWLRNDPSGTNSVVNAQEQQIGQMVAAANQIVKSNGGKTAITLYYNDDSKGTNCWEKPQDYWKTWPTTFLSSTVRQQADYALFSYYPYQDCPGLNPTWKNDFAALESIFPNAKVGFGEIGTSNTSAPASVQQNLIKTYYPMVNSMTDPRFIGGFFWWNYAEQMVPYSTSSYFQLLRQTIITLKAGNVPGVVEG</sequence>
<dbReference type="EMBL" id="CABWIK020000103">
    <property type="protein sequence ID" value="CAB3976011.1"/>
    <property type="molecule type" value="Genomic_DNA"/>
</dbReference>
<keyword evidence="1" id="KW-0732">Signal</keyword>
<organism evidence="2 3">
    <name type="scientific">Burkholderia cenocepacia</name>
    <dbReference type="NCBI Taxonomy" id="95486"/>
    <lineage>
        <taxon>Bacteria</taxon>
        <taxon>Pseudomonadati</taxon>
        <taxon>Pseudomonadota</taxon>
        <taxon>Betaproteobacteria</taxon>
        <taxon>Burkholderiales</taxon>
        <taxon>Burkholderiaceae</taxon>
        <taxon>Burkholderia</taxon>
        <taxon>Burkholderia cepacia complex</taxon>
    </lineage>
</organism>
<dbReference type="Gene3D" id="3.20.20.80">
    <property type="entry name" value="Glycosidases"/>
    <property type="match status" value="1"/>
</dbReference>
<protein>
    <recommendedName>
        <fullName evidence="4">Transmembrane protein</fullName>
    </recommendedName>
</protein>
<evidence type="ECO:0000313" key="2">
    <source>
        <dbReference type="EMBL" id="CAB3976011.1"/>
    </source>
</evidence>
<evidence type="ECO:0008006" key="4">
    <source>
        <dbReference type="Google" id="ProtNLM"/>
    </source>
</evidence>
<dbReference type="SUPFAM" id="SSF51445">
    <property type="entry name" value="(Trans)glycosidases"/>
    <property type="match status" value="1"/>
</dbReference>
<proteinExistence type="predicted"/>
<accession>A0A6J5JXJ1</accession>
<dbReference type="Proteomes" id="UP000494322">
    <property type="component" value="Unassembled WGS sequence"/>
</dbReference>
<dbReference type="AlphaFoldDB" id="A0A6J5JXJ1"/>
<gene>
    <name evidence="2" type="ORF">BCO9919_07365</name>
</gene>
<evidence type="ECO:0000313" key="3">
    <source>
        <dbReference type="Proteomes" id="UP000494322"/>
    </source>
</evidence>
<dbReference type="InterPro" id="IPR017853">
    <property type="entry name" value="GH"/>
</dbReference>
<feature type="chain" id="PRO_5027123675" description="Transmembrane protein" evidence="1">
    <location>
        <begin position="32"/>
        <end position="329"/>
    </location>
</feature>
<reference evidence="2 3" key="1">
    <citation type="submission" date="2020-04" db="EMBL/GenBank/DDBJ databases">
        <authorList>
            <person name="Depoorter E."/>
        </authorList>
    </citation>
    <scope>NUCLEOTIDE SEQUENCE [LARGE SCALE GENOMIC DNA]</scope>
    <source>
        <strain evidence="2 3">BCC0132</strain>
    </source>
</reference>
<feature type="signal peptide" evidence="1">
    <location>
        <begin position="1"/>
        <end position="31"/>
    </location>
</feature>
<evidence type="ECO:0000256" key="1">
    <source>
        <dbReference type="SAM" id="SignalP"/>
    </source>
</evidence>